<dbReference type="GO" id="GO:0005886">
    <property type="term" value="C:plasma membrane"/>
    <property type="evidence" value="ECO:0007669"/>
    <property type="project" value="UniProtKB-ARBA"/>
</dbReference>
<protein>
    <submittedName>
        <fullName evidence="8">AAEL016967-PA</fullName>
    </submittedName>
</protein>
<feature type="transmembrane region" description="Helical" evidence="7">
    <location>
        <begin position="543"/>
        <end position="562"/>
    </location>
</feature>
<evidence type="ECO:0000256" key="4">
    <source>
        <dbReference type="ARBA" id="ARBA00022692"/>
    </source>
</evidence>
<reference evidence="8" key="3">
    <citation type="submission" date="2012-09" db="EMBL/GenBank/DDBJ databases">
        <authorList>
            <consortium name="VectorBase"/>
        </authorList>
    </citation>
    <scope>NUCLEOTIDE SEQUENCE</scope>
    <source>
        <strain evidence="8">Liverpool</strain>
    </source>
</reference>
<evidence type="ECO:0000256" key="5">
    <source>
        <dbReference type="ARBA" id="ARBA00022989"/>
    </source>
</evidence>
<feature type="transmembrane region" description="Helical" evidence="7">
    <location>
        <begin position="134"/>
        <end position="154"/>
    </location>
</feature>
<evidence type="ECO:0000313" key="9">
    <source>
        <dbReference type="Proteomes" id="UP000682892"/>
    </source>
</evidence>
<organism evidence="8 9">
    <name type="scientific">Aedes aegypti</name>
    <name type="common">Yellowfever mosquito</name>
    <name type="synonym">Culex aegypti</name>
    <dbReference type="NCBI Taxonomy" id="7159"/>
    <lineage>
        <taxon>Eukaryota</taxon>
        <taxon>Metazoa</taxon>
        <taxon>Ecdysozoa</taxon>
        <taxon>Arthropoda</taxon>
        <taxon>Hexapoda</taxon>
        <taxon>Insecta</taxon>
        <taxon>Pterygota</taxon>
        <taxon>Neoptera</taxon>
        <taxon>Endopterygota</taxon>
        <taxon>Diptera</taxon>
        <taxon>Nematocera</taxon>
        <taxon>Culicoidea</taxon>
        <taxon>Culicidae</taxon>
        <taxon>Culicinae</taxon>
        <taxon>Aedini</taxon>
        <taxon>Aedes</taxon>
        <taxon>Stegomyia</taxon>
    </lineage>
</organism>
<keyword evidence="4 7" id="KW-0812">Transmembrane</keyword>
<evidence type="ECO:0000256" key="7">
    <source>
        <dbReference type="SAM" id="Phobius"/>
    </source>
</evidence>
<dbReference type="VEuPathDB" id="VectorBase:AAEL016967"/>
<dbReference type="PROSITE" id="PS01116">
    <property type="entry name" value="XANTH_URACIL_PERMASE"/>
    <property type="match status" value="1"/>
</dbReference>
<keyword evidence="3" id="KW-0813">Transport</keyword>
<feature type="transmembrane region" description="Helical" evidence="7">
    <location>
        <begin position="449"/>
        <end position="470"/>
    </location>
</feature>
<dbReference type="Pfam" id="PF00860">
    <property type="entry name" value="Xan_ur_permease"/>
    <property type="match status" value="1"/>
</dbReference>
<dbReference type="AlphaFoldDB" id="J9HJC0"/>
<reference evidence="8" key="2">
    <citation type="journal article" date="2007" name="Science">
        <title>Genome sequence of Aedes aegypti, a major arbovirus vector.</title>
        <authorList>
            <person name="Nene V."/>
            <person name="Wortman J.R."/>
            <person name="Lawson D."/>
            <person name="Haas B."/>
            <person name="Kodira C."/>
            <person name="Tu Z.J."/>
            <person name="Loftus B."/>
            <person name="Xi Z."/>
            <person name="Megy K."/>
            <person name="Grabherr M."/>
            <person name="Ren Q."/>
            <person name="Zdobnov E.M."/>
            <person name="Lobo N.F."/>
            <person name="Campbell K.S."/>
            <person name="Brown S.E."/>
            <person name="Bonaldo M.F."/>
            <person name="Zhu J."/>
            <person name="Sinkins S.P."/>
            <person name="Hogenkamp D.G."/>
            <person name="Amedeo P."/>
            <person name="Arensburger P."/>
            <person name="Atkinson P.W."/>
            <person name="Bidwell S."/>
            <person name="Biedler J."/>
            <person name="Birney E."/>
            <person name="Bruggner R.V."/>
            <person name="Costas J."/>
            <person name="Coy M.R."/>
            <person name="Crabtree J."/>
            <person name="Crawford M."/>
            <person name="Debruyn B."/>
            <person name="Decaprio D."/>
            <person name="Eiglmeier K."/>
            <person name="Eisenstadt E."/>
            <person name="El-Dorry H."/>
            <person name="Gelbart W.M."/>
            <person name="Gomes S.L."/>
            <person name="Hammond M."/>
            <person name="Hannick L.I."/>
            <person name="Hogan J.R."/>
            <person name="Holmes M.H."/>
            <person name="Jaffe D."/>
            <person name="Johnston J.S."/>
            <person name="Kennedy R.C."/>
            <person name="Koo H."/>
            <person name="Kravitz S."/>
            <person name="Kriventseva E.V."/>
            <person name="Kulp D."/>
            <person name="Labutti K."/>
            <person name="Lee E."/>
            <person name="Li S."/>
            <person name="Lovin D.D."/>
            <person name="Mao C."/>
            <person name="Mauceli E."/>
            <person name="Menck C.F."/>
            <person name="Miller J.R."/>
            <person name="Montgomery P."/>
            <person name="Mori A."/>
            <person name="Nascimento A.L."/>
            <person name="Naveira H.F."/>
            <person name="Nusbaum C."/>
            <person name="O'leary S."/>
            <person name="Orvis J."/>
            <person name="Pertea M."/>
            <person name="Quesneville H."/>
            <person name="Reidenbach K.R."/>
            <person name="Rogers Y.H."/>
            <person name="Roth C.W."/>
            <person name="Schneider J.R."/>
            <person name="Schatz M."/>
            <person name="Shumway M."/>
            <person name="Stanke M."/>
            <person name="Stinson E.O."/>
            <person name="Tubio J.M."/>
            <person name="Vanzee J.P."/>
            <person name="Verjovski-Almeida S."/>
            <person name="Werner D."/>
            <person name="White O."/>
            <person name="Wyder S."/>
            <person name="Zeng Q."/>
            <person name="Zhao Q."/>
            <person name="Zhao Y."/>
            <person name="Hill C.A."/>
            <person name="Raikhel A.S."/>
            <person name="Soares M.B."/>
            <person name="Knudson D.L."/>
            <person name="Lee N.H."/>
            <person name="Galagan J."/>
            <person name="Salzberg S.L."/>
            <person name="Paulsen I.T."/>
            <person name="Dimopoulos G."/>
            <person name="Collins F.H."/>
            <person name="Birren B."/>
            <person name="Fraser-Liggett C.M."/>
            <person name="Severson D.W."/>
        </authorList>
    </citation>
    <scope>NUCLEOTIDE SEQUENCE [LARGE SCALE GENOMIC DNA]</scope>
    <source>
        <strain evidence="8">Liverpool</strain>
    </source>
</reference>
<feature type="transmembrane region" description="Helical" evidence="7">
    <location>
        <begin position="476"/>
        <end position="497"/>
    </location>
</feature>
<dbReference type="GO" id="GO:0022857">
    <property type="term" value="F:transmembrane transporter activity"/>
    <property type="evidence" value="ECO:0007669"/>
    <property type="project" value="InterPro"/>
</dbReference>
<name>J9HJC0_AEDAE</name>
<keyword evidence="6 7" id="KW-0472">Membrane</keyword>
<reference evidence="8" key="1">
    <citation type="submission" date="2005-10" db="EMBL/GenBank/DDBJ databases">
        <authorList>
            <person name="Loftus B.J."/>
            <person name="Nene V.M."/>
            <person name="Hannick L.I."/>
            <person name="Bidwell S."/>
            <person name="Haas B."/>
            <person name="Amedeo P."/>
            <person name="Orvis J."/>
            <person name="Wortman J.R."/>
            <person name="White O.R."/>
            <person name="Salzberg S."/>
            <person name="Shumway M."/>
            <person name="Koo H."/>
            <person name="Zhao Y."/>
            <person name="Holmes M."/>
            <person name="Miller J."/>
            <person name="Schatz M."/>
            <person name="Pop M."/>
            <person name="Pai G."/>
            <person name="Utterback T."/>
            <person name="Rogers Y.-H."/>
            <person name="Kravitz S."/>
            <person name="Fraser C.M."/>
        </authorList>
    </citation>
    <scope>NUCLEOTIDE SEQUENCE</scope>
    <source>
        <strain evidence="8">Liverpool</strain>
    </source>
</reference>
<dbReference type="STRING" id="7159.J9HJC0"/>
<evidence type="ECO:0000256" key="2">
    <source>
        <dbReference type="ARBA" id="ARBA00008821"/>
    </source>
</evidence>
<dbReference type="PaxDb" id="7159-AAEL016967-PA"/>
<feature type="transmembrane region" description="Helical" evidence="7">
    <location>
        <begin position="234"/>
        <end position="252"/>
    </location>
</feature>
<dbReference type="InterPro" id="IPR006043">
    <property type="entry name" value="NCS2"/>
</dbReference>
<gene>
    <name evidence="8" type="ORF">AaeL_AAEL016967</name>
</gene>
<evidence type="ECO:0000313" key="8">
    <source>
        <dbReference type="EMBL" id="EJY57974.1"/>
    </source>
</evidence>
<feature type="transmembrane region" description="Helical" evidence="7">
    <location>
        <begin position="106"/>
        <end position="125"/>
    </location>
</feature>
<feature type="transmembrane region" description="Helical" evidence="7">
    <location>
        <begin position="208"/>
        <end position="228"/>
    </location>
</feature>
<evidence type="ECO:0000256" key="3">
    <source>
        <dbReference type="ARBA" id="ARBA00022448"/>
    </source>
</evidence>
<evidence type="ECO:0000256" key="1">
    <source>
        <dbReference type="ARBA" id="ARBA00004141"/>
    </source>
</evidence>
<evidence type="ECO:0000256" key="6">
    <source>
        <dbReference type="ARBA" id="ARBA00023136"/>
    </source>
</evidence>
<feature type="transmembrane region" description="Helical" evidence="7">
    <location>
        <begin position="303"/>
        <end position="326"/>
    </location>
</feature>
<dbReference type="InterPro" id="IPR006042">
    <property type="entry name" value="Xan_ur_permease"/>
</dbReference>
<feature type="transmembrane region" description="Helical" evidence="7">
    <location>
        <begin position="504"/>
        <end position="523"/>
    </location>
</feature>
<comment type="subcellular location">
    <subcellularLocation>
        <location evidence="1">Membrane</location>
        <topology evidence="1">Multi-pass membrane protein</topology>
    </subcellularLocation>
</comment>
<comment type="similarity">
    <text evidence="2">Belongs to the nucleobase:cation symporter-2 (NCS2) (TC 2.A.40) family.</text>
</comment>
<dbReference type="EMBL" id="CH477855">
    <property type="protein sequence ID" value="EJY57974.1"/>
    <property type="molecule type" value="Genomic_DNA"/>
</dbReference>
<dbReference type="eggNOG" id="KOG1292">
    <property type="taxonomic scope" value="Eukaryota"/>
</dbReference>
<feature type="transmembrane region" description="Helical" evidence="7">
    <location>
        <begin position="264"/>
        <end position="283"/>
    </location>
</feature>
<dbReference type="PhylomeDB" id="J9HJC0"/>
<proteinExistence type="inferred from homology"/>
<dbReference type="Proteomes" id="UP000682892">
    <property type="component" value="Unassembled WGS sequence"/>
</dbReference>
<accession>J9HJC0</accession>
<keyword evidence="5 7" id="KW-1133">Transmembrane helix</keyword>
<dbReference type="HOGENOM" id="CLU_017959_5_4_1"/>
<dbReference type="PANTHER" id="PTHR11119">
    <property type="entry name" value="XANTHINE-URACIL / VITAMIN C PERMEASE FAMILY MEMBER"/>
    <property type="match status" value="1"/>
</dbReference>
<sequence length="622" mass="68107">MVASGLRQINCLRNLNGRLLDLVFVNEARDIEVIEPPSPLLKIDYHHKPLVLRMDLNDACMQLAEDSSQQRDFDFQRCDFAELNDAISAIDWEVTFDGRGTDETHYLTMIGAIVSIPFILTPALCMEDEDPSRGIIISTMIFVTGLVTYIQATWGCRLPIVQGGTISFLVPTLAILNLPQWQCPEKDVIAAMSPDDKSELWQIRMRELSGAIAVSALFQVFIGYTGLVGKLLKIITPLTIVPTVSLVGLTLFSHASETASKHWGIAAGTILLMTLFSQAMTNVQVPTLKYRKGHGVEVGWFPLFKLFPVLLTIIIMWSLCAVLTATNIFPEGHPARTDVRLRVLQDASWFRIPYPGQFGAPTVTLAGVLGMLAGVLACTVESISYYPTVSQMCGAPPPPLHAINRGIGMEGIGTVLAGLWGSGNGTNTFGENVGAIGVTKVGSRRVIQWAALIMILQGVLNKFGAAFIMIPDPVVGGIFCVMFGMIAAFGLSALQYVDLRSARNLYILGLSIFFPLVLCLWLKDHPDFIQTGNQTLDSTLSVLLGTSILVGGCLGCILDNLIPGTPEERGLKAWSNEMALNVDSIVNDGTRSTFDFPYGMQLLRSWKWTRFVPFLPTYKMKL</sequence>